<organism evidence="6 7">
    <name type="scientific">Acipenser ruthenus</name>
    <name type="common">Sterlet sturgeon</name>
    <dbReference type="NCBI Taxonomy" id="7906"/>
    <lineage>
        <taxon>Eukaryota</taxon>
        <taxon>Metazoa</taxon>
        <taxon>Chordata</taxon>
        <taxon>Craniata</taxon>
        <taxon>Vertebrata</taxon>
        <taxon>Euteleostomi</taxon>
        <taxon>Actinopterygii</taxon>
        <taxon>Chondrostei</taxon>
        <taxon>Acipenseriformes</taxon>
        <taxon>Acipenseridae</taxon>
        <taxon>Acipenser</taxon>
    </lineage>
</organism>
<sequence>MISDAELRRSVRGLFQEKTACVGDVNFHAVKWYDNRSVTLLSDYVGAHPVTEVERWDRSRKMVVQVPCPAVVREYNQHMGGVDLLDLLIALYRTKIRSKKWYHRMVFHFLDMTVVTAWLLYRWDCDASNMLKEEQMRLYSFKSYIAQSLCKCGKNLERKTGRPIGGISSEYEEKRRRQGPIAPIPAQMCAWMAHPTGIVMDYFEQDTTEIVDWPARNPDLNPKSTFGTFWDIVLELVLYDLVTGQELVLYDLVTGQELVLYDLVTGQELVLYELFTGQELVLYDLGAGSKCNSLALTAVALQDHISRSLQIQNLSLSAPLKKGHRNRLHNCKSVDKSVINPLVDTGLKNRKLLKKRCNGSEEKEYVLDPSPPAMTLAQKMGLVEAPAMPLTADDWVKVKERSVQQGESSQPCVICKEEFGLQQQAFERFSGKKTCPMCRKELYETRVIHDGARPYKTKCATRIQACWRAYIVRKWYSHLRKTVPPKDTKLRRNFFEQKLQEMNDSFLKSCDTNIDEFLSEIDNSVASSKGVLHQFEKECGLEISEDTWEEIQLKAVLRETSDCPICITPLCHISSILHPTTSGDNDTHLSLRQTVLLSCSHVFHHNCLKAFEDFCVDERHICPLCRSLYQKRIL</sequence>
<dbReference type="EMBL" id="SCEB01001242">
    <property type="protein sequence ID" value="RXM97135.1"/>
    <property type="molecule type" value="Genomic_DNA"/>
</dbReference>
<evidence type="ECO:0000256" key="3">
    <source>
        <dbReference type="ARBA" id="ARBA00022833"/>
    </source>
</evidence>
<gene>
    <name evidence="6" type="ORF">EOD39_14805</name>
</gene>
<dbReference type="InterPro" id="IPR000048">
    <property type="entry name" value="IQ_motif_EF-hand-BS"/>
</dbReference>
<reference evidence="6 7" key="1">
    <citation type="submission" date="2019-01" db="EMBL/GenBank/DDBJ databases">
        <title>Draft Genome and Complete Hox-Cluster Characterization of the Sterlet Sturgeon (Acipenser ruthenus).</title>
        <authorList>
            <person name="Wei Q."/>
        </authorList>
    </citation>
    <scope>NUCLEOTIDE SEQUENCE [LARGE SCALE GENOMIC DNA]</scope>
    <source>
        <strain evidence="6">WHYD16114868_AA</strain>
        <tissue evidence="6">Blood</tissue>
    </source>
</reference>
<keyword evidence="7" id="KW-1185">Reference proteome</keyword>
<dbReference type="Gene3D" id="3.30.40.10">
    <property type="entry name" value="Zinc/RING finger domain, C3HC4 (zinc finger)"/>
    <property type="match status" value="1"/>
</dbReference>
<dbReference type="Gene3D" id="1.20.5.190">
    <property type="match status" value="1"/>
</dbReference>
<dbReference type="InterPro" id="IPR001841">
    <property type="entry name" value="Znf_RING"/>
</dbReference>
<keyword evidence="1" id="KW-0479">Metal-binding</keyword>
<dbReference type="PANTHER" id="PTHR14991">
    <property type="entry name" value="RING FINGER PROTEIN 32"/>
    <property type="match status" value="1"/>
</dbReference>
<evidence type="ECO:0000256" key="1">
    <source>
        <dbReference type="ARBA" id="ARBA00022723"/>
    </source>
</evidence>
<dbReference type="InterPro" id="IPR013083">
    <property type="entry name" value="Znf_RING/FYVE/PHD"/>
</dbReference>
<evidence type="ECO:0000313" key="6">
    <source>
        <dbReference type="EMBL" id="RXM97135.1"/>
    </source>
</evidence>
<evidence type="ECO:0000256" key="2">
    <source>
        <dbReference type="ARBA" id="ARBA00022771"/>
    </source>
</evidence>
<feature type="domain" description="RING-type" evidence="5">
    <location>
        <begin position="563"/>
        <end position="626"/>
    </location>
</feature>
<dbReference type="CDD" id="cd16678">
    <property type="entry name" value="RING-H2_RNF32_rpt2"/>
    <property type="match status" value="1"/>
</dbReference>
<evidence type="ECO:0000256" key="4">
    <source>
        <dbReference type="PROSITE-ProRule" id="PRU00175"/>
    </source>
</evidence>
<proteinExistence type="predicted"/>
<keyword evidence="2 4" id="KW-0863">Zinc-finger</keyword>
<evidence type="ECO:0000259" key="5">
    <source>
        <dbReference type="PROSITE" id="PS50089"/>
    </source>
</evidence>
<accession>A0A662YLU3</accession>
<dbReference type="PANTHER" id="PTHR14991:SF0">
    <property type="entry name" value="RING FINGER PROTEIN 32"/>
    <property type="match status" value="1"/>
</dbReference>
<dbReference type="SUPFAM" id="SSF57850">
    <property type="entry name" value="RING/U-box"/>
    <property type="match status" value="1"/>
</dbReference>
<comment type="caution">
    <text evidence="6">The sequence shown here is derived from an EMBL/GenBank/DDBJ whole genome shotgun (WGS) entry which is preliminary data.</text>
</comment>
<dbReference type="Pfam" id="PF13843">
    <property type="entry name" value="DDE_Tnp_1_7"/>
    <property type="match status" value="1"/>
</dbReference>
<dbReference type="Proteomes" id="UP000289886">
    <property type="component" value="Unassembled WGS sequence"/>
</dbReference>
<protein>
    <submittedName>
        <fullName evidence="6">RING finger protein 32</fullName>
    </submittedName>
</protein>
<dbReference type="InterPro" id="IPR042862">
    <property type="entry name" value="RNF32"/>
</dbReference>
<keyword evidence="3" id="KW-0862">Zinc</keyword>
<dbReference type="GO" id="GO:0008270">
    <property type="term" value="F:zinc ion binding"/>
    <property type="evidence" value="ECO:0007669"/>
    <property type="project" value="UniProtKB-KW"/>
</dbReference>
<dbReference type="Pfam" id="PF00612">
    <property type="entry name" value="IQ"/>
    <property type="match status" value="1"/>
</dbReference>
<dbReference type="InterPro" id="IPR029526">
    <property type="entry name" value="PGBD"/>
</dbReference>
<name>A0A662YLU3_ACIRT</name>
<dbReference type="PROSITE" id="PS50089">
    <property type="entry name" value="ZF_RING_2"/>
    <property type="match status" value="1"/>
</dbReference>
<dbReference type="CDD" id="cd23767">
    <property type="entry name" value="IQCD"/>
    <property type="match status" value="1"/>
</dbReference>
<dbReference type="PROSITE" id="PS50096">
    <property type="entry name" value="IQ"/>
    <property type="match status" value="1"/>
</dbReference>
<evidence type="ECO:0000313" key="7">
    <source>
        <dbReference type="Proteomes" id="UP000289886"/>
    </source>
</evidence>
<dbReference type="AlphaFoldDB" id="A0A662YLU3"/>